<dbReference type="Gene3D" id="2.40.320.10">
    <property type="entry name" value="Hypothetical Protein Pfu-838710-001"/>
    <property type="match status" value="1"/>
</dbReference>
<dbReference type="Proteomes" id="UP000265882">
    <property type="component" value="Unassembled WGS sequence"/>
</dbReference>
<dbReference type="PROSITE" id="PS51707">
    <property type="entry name" value="CYTH"/>
    <property type="match status" value="1"/>
</dbReference>
<evidence type="ECO:0000259" key="1">
    <source>
        <dbReference type="PROSITE" id="PS51707"/>
    </source>
</evidence>
<feature type="domain" description="CYTH" evidence="1">
    <location>
        <begin position="28"/>
        <end position="191"/>
    </location>
</feature>
<dbReference type="InterPro" id="IPR033469">
    <property type="entry name" value="CYTH-like_dom_sf"/>
</dbReference>
<organism evidence="2 3">
    <name type="scientific">Abyssobacteria bacterium (strain SURF_5)</name>
    <dbReference type="NCBI Taxonomy" id="2093360"/>
    <lineage>
        <taxon>Bacteria</taxon>
        <taxon>Pseudomonadati</taxon>
        <taxon>Candidatus Hydrogenedentota</taxon>
        <taxon>Candidatus Abyssobacteria</taxon>
    </lineage>
</organism>
<dbReference type="EMBL" id="QZKU01000060">
    <property type="protein sequence ID" value="RJP22243.1"/>
    <property type="molecule type" value="Genomic_DNA"/>
</dbReference>
<dbReference type="InterPro" id="IPR023577">
    <property type="entry name" value="CYTH_domain"/>
</dbReference>
<reference evidence="2 3" key="1">
    <citation type="journal article" date="2017" name="ISME J.">
        <title>Energy and carbon metabolisms in a deep terrestrial subsurface fluid microbial community.</title>
        <authorList>
            <person name="Momper L."/>
            <person name="Jungbluth S.P."/>
            <person name="Lee M.D."/>
            <person name="Amend J.P."/>
        </authorList>
    </citation>
    <scope>NUCLEOTIDE SEQUENCE [LARGE SCALE GENOMIC DNA]</scope>
    <source>
        <strain evidence="2">SURF_5</strain>
    </source>
</reference>
<dbReference type="PANTHER" id="PTHR21028">
    <property type="entry name" value="SI:CH211-156B7.4"/>
    <property type="match status" value="1"/>
</dbReference>
<proteinExistence type="predicted"/>
<dbReference type="PANTHER" id="PTHR21028:SF2">
    <property type="entry name" value="CYTH DOMAIN-CONTAINING PROTEIN"/>
    <property type="match status" value="1"/>
</dbReference>
<protein>
    <submittedName>
        <fullName evidence="2">Class IV adenylate cyclase</fullName>
    </submittedName>
</protein>
<dbReference type="SUPFAM" id="SSF55154">
    <property type="entry name" value="CYTH-like phosphatases"/>
    <property type="match status" value="1"/>
</dbReference>
<dbReference type="InterPro" id="IPR008173">
    <property type="entry name" value="Adenylyl_cyclase_CyaB"/>
</dbReference>
<dbReference type="CDD" id="cd07890">
    <property type="entry name" value="CYTH-like_AC_IV-like"/>
    <property type="match status" value="1"/>
</dbReference>
<evidence type="ECO:0000313" key="3">
    <source>
        <dbReference type="Proteomes" id="UP000265882"/>
    </source>
</evidence>
<dbReference type="NCBIfam" id="TIGR00318">
    <property type="entry name" value="cyaB"/>
    <property type="match status" value="1"/>
</dbReference>
<evidence type="ECO:0000313" key="2">
    <source>
        <dbReference type="EMBL" id="RJP22243.1"/>
    </source>
</evidence>
<name>A0A3A4NNS9_ABYX5</name>
<dbReference type="AlphaFoldDB" id="A0A3A4NNS9"/>
<dbReference type="SMART" id="SM01118">
    <property type="entry name" value="CYTH"/>
    <property type="match status" value="1"/>
</dbReference>
<sequence>MARKIFCFFARRRALCKTARNEVSRNIRMEIEAKIKLKDASKLRSILKNASAEFISKTLEKNWLFDHPERTLAKKDKLLRLRQDRNVYLTFKGPRQQSEYKIRQELHIQFPDAPSARSLLESIGFRQWFYYEKIRETWRLDGCEIVLDELPGLGLFVEIEAASDKEIETVRKRLKLSRDYINATYVELLQNLSQESRKQWQFQFPDNHRSALSASG</sequence>
<dbReference type="Pfam" id="PF01928">
    <property type="entry name" value="CYTH"/>
    <property type="match status" value="1"/>
</dbReference>
<gene>
    <name evidence="2" type="primary">cyaB</name>
    <name evidence="2" type="ORF">C4520_08580</name>
</gene>
<comment type="caution">
    <text evidence="2">The sequence shown here is derived from an EMBL/GenBank/DDBJ whole genome shotgun (WGS) entry which is preliminary data.</text>
</comment>
<accession>A0A3A4NNS9</accession>